<dbReference type="InParanoid" id="D8M8D4"/>
<dbReference type="AlphaFoldDB" id="D8M8D4"/>
<gene>
    <name evidence="1" type="ORF">GSBLH_T00004074001</name>
</gene>
<dbReference type="GeneID" id="24921119"/>
<accession>D8M8D4</accession>
<dbReference type="RefSeq" id="XP_012898371.1">
    <property type="nucleotide sequence ID" value="XM_013042917.1"/>
</dbReference>
<keyword evidence="2" id="KW-1185">Reference proteome</keyword>
<dbReference type="EMBL" id="FN668683">
    <property type="protein sequence ID" value="CBK24323.2"/>
    <property type="molecule type" value="Genomic_DNA"/>
</dbReference>
<reference evidence="1" key="1">
    <citation type="submission" date="2010-02" db="EMBL/GenBank/DDBJ databases">
        <title>Sequencing and annotation of the Blastocystis hominis genome.</title>
        <authorList>
            <person name="Wincker P."/>
        </authorList>
    </citation>
    <scope>NUCLEOTIDE SEQUENCE</scope>
    <source>
        <strain evidence="1">Singapore isolate B</strain>
    </source>
</reference>
<sequence length="95" mass="10546">MVFVSRNTTKLIAFLVIGMALVVVSSSFCLKRCKNGISCHDPAFLLDRTTDLIQFIEANGWSASCYIGFGGDEVCRLLRNDLHSDSRSCTPWKVV</sequence>
<name>D8M8D4_BLAHO</name>
<dbReference type="Proteomes" id="UP000008312">
    <property type="component" value="Unassembled WGS sequence"/>
</dbReference>
<evidence type="ECO:0000313" key="1">
    <source>
        <dbReference type="EMBL" id="CBK24323.2"/>
    </source>
</evidence>
<protein>
    <submittedName>
        <fullName evidence="1">Uncharacterized protein</fullName>
    </submittedName>
</protein>
<organism evidence="1">
    <name type="scientific">Blastocystis hominis</name>
    <dbReference type="NCBI Taxonomy" id="12968"/>
    <lineage>
        <taxon>Eukaryota</taxon>
        <taxon>Sar</taxon>
        <taxon>Stramenopiles</taxon>
        <taxon>Bigyra</taxon>
        <taxon>Opalozoa</taxon>
        <taxon>Opalinata</taxon>
        <taxon>Blastocystidae</taxon>
        <taxon>Blastocystis</taxon>
    </lineage>
</organism>
<proteinExistence type="predicted"/>
<evidence type="ECO:0000313" key="2">
    <source>
        <dbReference type="Proteomes" id="UP000008312"/>
    </source>
</evidence>